<comment type="caution">
    <text evidence="2">The sequence shown here is derived from an EMBL/GenBank/DDBJ whole genome shotgun (WGS) entry which is preliminary data.</text>
</comment>
<evidence type="ECO:0000313" key="3">
    <source>
        <dbReference type="Proteomes" id="UP000298471"/>
    </source>
</evidence>
<evidence type="ECO:0000313" key="2">
    <source>
        <dbReference type="EMBL" id="TGE27035.1"/>
    </source>
</evidence>
<dbReference type="OrthoDB" id="870418at2"/>
<gene>
    <name evidence="2" type="ORF">E5K02_11560</name>
</gene>
<feature type="region of interest" description="Disordered" evidence="1">
    <location>
        <begin position="278"/>
        <end position="297"/>
    </location>
</feature>
<accession>A0A4Z0QBD5</accession>
<dbReference type="AlphaFoldDB" id="A0A4Z0QBD5"/>
<protein>
    <submittedName>
        <fullName evidence="2">Uncharacterized protein</fullName>
    </submittedName>
</protein>
<dbReference type="RefSeq" id="WP_135394962.1">
    <property type="nucleotide sequence ID" value="NZ_SRMB01000002.1"/>
</dbReference>
<reference evidence="2 3" key="1">
    <citation type="submission" date="2019-04" db="EMBL/GenBank/DDBJ databases">
        <authorList>
            <person name="Feng G."/>
            <person name="Zhang J."/>
            <person name="Zhu H."/>
        </authorList>
    </citation>
    <scope>NUCLEOTIDE SEQUENCE [LARGE SCALE GENOMIC DNA]</scope>
    <source>
        <strain evidence="2 3">9PBR-1</strain>
    </source>
</reference>
<organism evidence="2 3">
    <name type="scientific">Hymenobacter metallicola</name>
    <dbReference type="NCBI Taxonomy" id="2563114"/>
    <lineage>
        <taxon>Bacteria</taxon>
        <taxon>Pseudomonadati</taxon>
        <taxon>Bacteroidota</taxon>
        <taxon>Cytophagia</taxon>
        <taxon>Cytophagales</taxon>
        <taxon>Hymenobacteraceae</taxon>
        <taxon>Hymenobacter</taxon>
    </lineage>
</organism>
<name>A0A4Z0QBD5_9BACT</name>
<keyword evidence="3" id="KW-1185">Reference proteome</keyword>
<proteinExistence type="predicted"/>
<evidence type="ECO:0000256" key="1">
    <source>
        <dbReference type="SAM" id="MobiDB-lite"/>
    </source>
</evidence>
<dbReference type="EMBL" id="SRMB01000002">
    <property type="protein sequence ID" value="TGE27035.1"/>
    <property type="molecule type" value="Genomic_DNA"/>
</dbReference>
<dbReference type="Proteomes" id="UP000298471">
    <property type="component" value="Unassembled WGS sequence"/>
</dbReference>
<sequence length="335" mass="36524">MMNFTLSDTWLTQLPADIYDQLAHCLSLHGMVCAELFSRPDSALVQQLTLLTPINAATVADLNAILSQEQLLDALRQQPAHVYDLLLLGRLGLDTSLAEPVLRFVRQQMYVSEEQIEAIKGYCIDLSEAFLASVEQHLAETDRAVAGRLGQHRLQVEEVFFTHSRALEAVAEPLPSVASVRFNEPQLQMVRLAVLLVHSLPADSEVPFLQAVLQLPALQPEHLEATAERLGTLQAGEQLTLTMPELVQLYQAMQVCGLVFVSDVLASLGLEDFMSGPPEPSGATAADATGKGPMSSRQAVGEMVSGFTEWVQANFAEEPAIAQARQEIADLTDLV</sequence>